<evidence type="ECO:0000313" key="12">
    <source>
        <dbReference type="Proteomes" id="UP000019335"/>
    </source>
</evidence>
<dbReference type="InterPro" id="IPR008271">
    <property type="entry name" value="Ser/Thr_kinase_AS"/>
</dbReference>
<dbReference type="Gene3D" id="3.30.200.20">
    <property type="entry name" value="Phosphorylase Kinase, domain 1"/>
    <property type="match status" value="1"/>
</dbReference>
<dbReference type="GO" id="GO:0004674">
    <property type="term" value="F:protein serine/threonine kinase activity"/>
    <property type="evidence" value="ECO:0007669"/>
    <property type="project" value="UniProtKB-KW"/>
</dbReference>
<reference evidence="11 12" key="1">
    <citation type="journal article" date="2014" name="Mol. Plant">
        <title>Chromosome Scale Genome Assembly and Transcriptome Profiling of Nannochloropsis gaditana in Nitrogen Depletion.</title>
        <authorList>
            <person name="Corteggiani Carpinelli E."/>
            <person name="Telatin A."/>
            <person name="Vitulo N."/>
            <person name="Forcato C."/>
            <person name="D'Angelo M."/>
            <person name="Schiavon R."/>
            <person name="Vezzi A."/>
            <person name="Giacometti G.M."/>
            <person name="Morosinotto T."/>
            <person name="Valle G."/>
        </authorList>
    </citation>
    <scope>NUCLEOTIDE SEQUENCE [LARGE SCALE GENOMIC DNA]</scope>
    <source>
        <strain evidence="11 12">B-31</strain>
    </source>
</reference>
<dbReference type="SMART" id="SM00220">
    <property type="entry name" value="S_TKc"/>
    <property type="match status" value="1"/>
</dbReference>
<comment type="similarity">
    <text evidence="1">Belongs to the protein kinase superfamily. NEK Ser/Thr protein kinase family. NIMA subfamily.</text>
</comment>
<feature type="compositionally biased region" description="Basic and acidic residues" evidence="9">
    <location>
        <begin position="415"/>
        <end position="426"/>
    </location>
</feature>
<feature type="domain" description="Protein kinase" evidence="10">
    <location>
        <begin position="35"/>
        <end position="296"/>
    </location>
</feature>
<evidence type="ECO:0000313" key="11">
    <source>
        <dbReference type="EMBL" id="EWM28941.1"/>
    </source>
</evidence>
<feature type="compositionally biased region" description="Polar residues" evidence="9">
    <location>
        <begin position="9"/>
        <end position="21"/>
    </location>
</feature>
<dbReference type="InterPro" id="IPR017441">
    <property type="entry name" value="Protein_kinase_ATP_BS"/>
</dbReference>
<dbReference type="PANTHER" id="PTHR43671">
    <property type="entry name" value="SERINE/THREONINE-PROTEIN KINASE NEK"/>
    <property type="match status" value="1"/>
</dbReference>
<evidence type="ECO:0000256" key="5">
    <source>
        <dbReference type="ARBA" id="ARBA00022777"/>
    </source>
</evidence>
<organism evidence="11 12">
    <name type="scientific">Nannochloropsis gaditana</name>
    <dbReference type="NCBI Taxonomy" id="72520"/>
    <lineage>
        <taxon>Eukaryota</taxon>
        <taxon>Sar</taxon>
        <taxon>Stramenopiles</taxon>
        <taxon>Ochrophyta</taxon>
        <taxon>Eustigmatophyceae</taxon>
        <taxon>Eustigmatales</taxon>
        <taxon>Monodopsidaceae</taxon>
        <taxon>Nannochloropsis</taxon>
    </lineage>
</organism>
<dbReference type="InterPro" id="IPR000719">
    <property type="entry name" value="Prot_kinase_dom"/>
</dbReference>
<keyword evidence="12" id="KW-1185">Reference proteome</keyword>
<keyword evidence="5 11" id="KW-0418">Kinase</keyword>
<accession>W7U828</accession>
<dbReference type="SUPFAM" id="SSF56112">
    <property type="entry name" value="Protein kinase-like (PK-like)"/>
    <property type="match status" value="1"/>
</dbReference>
<dbReference type="EC" id="2.7.11.1" evidence="2"/>
<dbReference type="Pfam" id="PF00069">
    <property type="entry name" value="Pkinase"/>
    <property type="match status" value="1"/>
</dbReference>
<feature type="region of interest" description="Disordered" evidence="9">
    <location>
        <begin position="394"/>
        <end position="431"/>
    </location>
</feature>
<gene>
    <name evidence="11" type="ORF">Naga_100347g4</name>
</gene>
<evidence type="ECO:0000256" key="3">
    <source>
        <dbReference type="ARBA" id="ARBA00022679"/>
    </source>
</evidence>
<dbReference type="InterPro" id="IPR050660">
    <property type="entry name" value="NEK_Ser/Thr_kinase"/>
</dbReference>
<keyword evidence="4 7" id="KW-0547">Nucleotide-binding</keyword>
<dbReference type="AlphaFoldDB" id="W7U828"/>
<dbReference type="Gene3D" id="1.10.510.10">
    <property type="entry name" value="Transferase(Phosphotransferase) domain 1"/>
    <property type="match status" value="1"/>
</dbReference>
<name>W7U828_9STRA</name>
<keyword evidence="8" id="KW-0723">Serine/threonine-protein kinase</keyword>
<dbReference type="PROSITE" id="PS00108">
    <property type="entry name" value="PROTEIN_KINASE_ST"/>
    <property type="match status" value="1"/>
</dbReference>
<proteinExistence type="inferred from homology"/>
<feature type="region of interest" description="Disordered" evidence="9">
    <location>
        <begin position="334"/>
        <end position="371"/>
    </location>
</feature>
<evidence type="ECO:0000259" key="10">
    <source>
        <dbReference type="PROSITE" id="PS50011"/>
    </source>
</evidence>
<feature type="binding site" evidence="7">
    <location>
        <position position="64"/>
    </location>
    <ligand>
        <name>ATP</name>
        <dbReference type="ChEBI" id="CHEBI:30616"/>
    </ligand>
</feature>
<evidence type="ECO:0000256" key="7">
    <source>
        <dbReference type="PROSITE-ProRule" id="PRU10141"/>
    </source>
</evidence>
<evidence type="ECO:0000256" key="4">
    <source>
        <dbReference type="ARBA" id="ARBA00022741"/>
    </source>
</evidence>
<evidence type="ECO:0000256" key="8">
    <source>
        <dbReference type="RuleBase" id="RU000304"/>
    </source>
</evidence>
<evidence type="ECO:0000256" key="6">
    <source>
        <dbReference type="ARBA" id="ARBA00022840"/>
    </source>
</evidence>
<evidence type="ECO:0000256" key="2">
    <source>
        <dbReference type="ARBA" id="ARBA00012513"/>
    </source>
</evidence>
<evidence type="ECO:0000256" key="9">
    <source>
        <dbReference type="SAM" id="MobiDB-lite"/>
    </source>
</evidence>
<evidence type="ECO:0000256" key="1">
    <source>
        <dbReference type="ARBA" id="ARBA00010886"/>
    </source>
</evidence>
<keyword evidence="6 7" id="KW-0067">ATP-binding</keyword>
<dbReference type="PANTHER" id="PTHR43671:SF13">
    <property type="entry name" value="SERINE_THREONINE-PROTEIN KINASE NEK2"/>
    <property type="match status" value="1"/>
</dbReference>
<dbReference type="InterPro" id="IPR011009">
    <property type="entry name" value="Kinase-like_dom_sf"/>
</dbReference>
<keyword evidence="3" id="KW-0808">Transferase</keyword>
<comment type="caution">
    <text evidence="11">The sequence shown here is derived from an EMBL/GenBank/DDBJ whole genome shotgun (WGS) entry which is preliminary data.</text>
</comment>
<dbReference type="PROSITE" id="PS50011">
    <property type="entry name" value="PROTEIN_KINASE_DOM"/>
    <property type="match status" value="1"/>
</dbReference>
<sequence>MEPSKNERPTSSSSFLPALSPNSSSHNPITTIQDFHVLSKLGLGAYGSVYQVIRKADNHTYAIKRVNLEGLDQRDLAMALNEIRLLSSFRHPRIIRCYETFLDGPTHLCIVMEYCGFQDLARKIQRYRARGERVDERVVWVYLVQCLEALSALHALRVLHRDIKPANILLDKEGNAKLGDLNVSKCLDDETGEIHAVWGTLPYMAPEIWEGKPYGFASDLYSLGCTLFELTKLVPPFDGPTPLHLRRAVLKRQFQSDLATDTVYSHDLRHVILSRLLHHDPAQRLTADSLMQLPEVASRLELVRHKLPTDLPAALPLTPSSLLLKHLNTPIARNSSEVREEGKSLEGSPVQLEEGGADTTRGSTNEEAQGSASLTLGALPSLLPTLLPGPSYPPLSSAQALSPSASLPVSSSAPERSRETAHDHPRQACPLPPPFPFPLLWTGRTL</sequence>
<feature type="region of interest" description="Disordered" evidence="9">
    <location>
        <begin position="1"/>
        <end position="21"/>
    </location>
</feature>
<dbReference type="OrthoDB" id="248923at2759"/>
<dbReference type="PROSITE" id="PS00107">
    <property type="entry name" value="PROTEIN_KINASE_ATP"/>
    <property type="match status" value="1"/>
</dbReference>
<protein>
    <recommendedName>
        <fullName evidence="2">non-specific serine/threonine protein kinase</fullName>
        <ecNumber evidence="2">2.7.11.1</ecNumber>
    </recommendedName>
</protein>
<feature type="compositionally biased region" description="Low complexity" evidence="9">
    <location>
        <begin position="394"/>
        <end position="414"/>
    </location>
</feature>
<dbReference type="EMBL" id="AZIL01000227">
    <property type="protein sequence ID" value="EWM28941.1"/>
    <property type="molecule type" value="Genomic_DNA"/>
</dbReference>
<dbReference type="Proteomes" id="UP000019335">
    <property type="component" value="Chromosome 3"/>
</dbReference>
<dbReference type="GO" id="GO:0005524">
    <property type="term" value="F:ATP binding"/>
    <property type="evidence" value="ECO:0007669"/>
    <property type="project" value="UniProtKB-UniRule"/>
</dbReference>